<proteinExistence type="inferred from homology"/>
<evidence type="ECO:0000256" key="6">
    <source>
        <dbReference type="SAM" id="MobiDB-lite"/>
    </source>
</evidence>
<evidence type="ECO:0000313" key="8">
    <source>
        <dbReference type="EMBL" id="GLU50207.1"/>
    </source>
</evidence>
<gene>
    <name evidence="8" type="primary">dhbC</name>
    <name evidence="8" type="ORF">Nans01_45580</name>
</gene>
<name>A0A9W6UKY9_9ACTN</name>
<comment type="caution">
    <text evidence="8">The sequence shown here is derived from an EMBL/GenBank/DDBJ whole genome shotgun (WGS) entry which is preliminary data.</text>
</comment>
<organism evidence="8 9">
    <name type="scientific">Nocardiopsis ansamitocini</name>
    <dbReference type="NCBI Taxonomy" id="1670832"/>
    <lineage>
        <taxon>Bacteria</taxon>
        <taxon>Bacillati</taxon>
        <taxon>Actinomycetota</taxon>
        <taxon>Actinomycetes</taxon>
        <taxon>Streptosporangiales</taxon>
        <taxon>Nocardiopsidaceae</taxon>
        <taxon>Nocardiopsis</taxon>
    </lineage>
</organism>
<comment type="catalytic activity">
    <reaction evidence="1">
        <text>chorismate = isochorismate</text>
        <dbReference type="Rhea" id="RHEA:18985"/>
        <dbReference type="ChEBI" id="CHEBI:29748"/>
        <dbReference type="ChEBI" id="CHEBI:29780"/>
        <dbReference type="EC" id="5.4.4.2"/>
    </reaction>
</comment>
<dbReference type="Gene3D" id="3.60.120.10">
    <property type="entry name" value="Anthranilate synthase"/>
    <property type="match status" value="1"/>
</dbReference>
<dbReference type="InterPro" id="IPR004561">
    <property type="entry name" value="IsoChor_synthase"/>
</dbReference>
<evidence type="ECO:0000259" key="7">
    <source>
        <dbReference type="Pfam" id="PF00425"/>
    </source>
</evidence>
<feature type="domain" description="Chorismate-utilising enzyme C-terminal" evidence="7">
    <location>
        <begin position="122"/>
        <end position="382"/>
    </location>
</feature>
<feature type="region of interest" description="Disordered" evidence="6">
    <location>
        <begin position="390"/>
        <end position="413"/>
    </location>
</feature>
<evidence type="ECO:0000256" key="4">
    <source>
        <dbReference type="ARBA" id="ARBA00023235"/>
    </source>
</evidence>
<dbReference type="AlphaFoldDB" id="A0A9W6UKY9"/>
<protein>
    <recommendedName>
        <fullName evidence="3">isochorismate synthase</fullName>
        <ecNumber evidence="3">5.4.4.2</ecNumber>
    </recommendedName>
    <alternativeName>
        <fullName evidence="5">Isochorismate mutase</fullName>
    </alternativeName>
</protein>
<accession>A0A9W6UKY9</accession>
<dbReference type="GO" id="GO:0008909">
    <property type="term" value="F:isochorismate synthase activity"/>
    <property type="evidence" value="ECO:0007669"/>
    <property type="project" value="UniProtKB-EC"/>
</dbReference>
<sequence length="413" mass="44091">MAPDRWDHLPGKKPGPLDALHAYRPGDFVFTTPGHTLLARDMSRTRVQRATGEHLGAAFDAARRSGLSRPVAVGALAFDPAAPAHIAVPHEVVMSGRSPRGGSGDEAPARPRIRAHHRVPDEHGYTRAVARAIDRVTRTELDKVVLARTLRLVLDHPVDPGQLLRRLASADPAAHVFAVDVPPEHGGARRTLLGASPELLVARRGPAVHSHPLAGSAARDPDPATDRRRARELVASAKDRHEHAFVVAALAESLSPFCAELHVPEAPSVTATSTMWHLGTRITGRLAEPLPSSLDLARAVHPTPAVCGTPTRLALEAIGELEPFDRGHYAGAVGWCDADGDGEWAVALRCAEVEGDEARLFAGAGIVADSDPVAELAETSAKFRTMLDAFEEASPHREPPVDPRSPTRQDDAP</sequence>
<reference evidence="8" key="1">
    <citation type="submission" date="2023-02" db="EMBL/GenBank/DDBJ databases">
        <title>Nocardiopsis ansamitocini NBRC 112285.</title>
        <authorList>
            <person name="Ichikawa N."/>
            <person name="Sato H."/>
            <person name="Tonouchi N."/>
        </authorList>
    </citation>
    <scope>NUCLEOTIDE SEQUENCE</scope>
    <source>
        <strain evidence="8">NBRC 112285</strain>
    </source>
</reference>
<dbReference type="RefSeq" id="WP_285761746.1">
    <property type="nucleotide sequence ID" value="NZ_BSQG01000012.1"/>
</dbReference>
<dbReference type="EMBL" id="BSQG01000012">
    <property type="protein sequence ID" value="GLU50207.1"/>
    <property type="molecule type" value="Genomic_DNA"/>
</dbReference>
<dbReference type="PANTHER" id="PTHR42839">
    <property type="entry name" value="ISOCHORISMATE SYNTHASE ENTC"/>
    <property type="match status" value="1"/>
</dbReference>
<dbReference type="PANTHER" id="PTHR42839:SF2">
    <property type="entry name" value="ISOCHORISMATE SYNTHASE ENTC"/>
    <property type="match status" value="1"/>
</dbReference>
<evidence type="ECO:0000256" key="1">
    <source>
        <dbReference type="ARBA" id="ARBA00000799"/>
    </source>
</evidence>
<dbReference type="SUPFAM" id="SSF56322">
    <property type="entry name" value="ADC synthase"/>
    <property type="match status" value="1"/>
</dbReference>
<evidence type="ECO:0000256" key="3">
    <source>
        <dbReference type="ARBA" id="ARBA00012824"/>
    </source>
</evidence>
<dbReference type="Proteomes" id="UP001165092">
    <property type="component" value="Unassembled WGS sequence"/>
</dbReference>
<evidence type="ECO:0000256" key="5">
    <source>
        <dbReference type="ARBA" id="ARBA00041564"/>
    </source>
</evidence>
<dbReference type="InterPro" id="IPR015890">
    <property type="entry name" value="Chorismate_C"/>
</dbReference>
<keyword evidence="4" id="KW-0413">Isomerase</keyword>
<dbReference type="InterPro" id="IPR005801">
    <property type="entry name" value="ADC_synthase"/>
</dbReference>
<comment type="similarity">
    <text evidence="2">Belongs to the isochorismate synthase family.</text>
</comment>
<feature type="compositionally biased region" description="Basic and acidic residues" evidence="6">
    <location>
        <begin position="393"/>
        <end position="413"/>
    </location>
</feature>
<evidence type="ECO:0000256" key="2">
    <source>
        <dbReference type="ARBA" id="ARBA00005297"/>
    </source>
</evidence>
<dbReference type="GO" id="GO:0009697">
    <property type="term" value="P:salicylic acid biosynthetic process"/>
    <property type="evidence" value="ECO:0007669"/>
    <property type="project" value="TreeGrafter"/>
</dbReference>
<dbReference type="NCBIfam" id="TIGR00543">
    <property type="entry name" value="isochor_syn"/>
    <property type="match status" value="1"/>
</dbReference>
<keyword evidence="9" id="KW-1185">Reference proteome</keyword>
<evidence type="ECO:0000313" key="9">
    <source>
        <dbReference type="Proteomes" id="UP001165092"/>
    </source>
</evidence>
<dbReference type="Pfam" id="PF00425">
    <property type="entry name" value="Chorismate_bind"/>
    <property type="match status" value="1"/>
</dbReference>
<dbReference type="EC" id="5.4.4.2" evidence="3"/>